<dbReference type="CDD" id="cd03366">
    <property type="entry name" value="TOPRIM_TopoIIA_GyrB"/>
    <property type="match status" value="1"/>
</dbReference>
<dbReference type="InterPro" id="IPR002288">
    <property type="entry name" value="DNA_gyrase_B_C"/>
</dbReference>
<evidence type="ECO:0000256" key="9">
    <source>
        <dbReference type="ARBA" id="ARBA00023235"/>
    </source>
</evidence>
<evidence type="ECO:0000256" key="4">
    <source>
        <dbReference type="ARBA" id="ARBA00022741"/>
    </source>
</evidence>
<keyword evidence="6 10" id="KW-0460">Magnesium</keyword>
<evidence type="ECO:0000256" key="3">
    <source>
        <dbReference type="ARBA" id="ARBA00022723"/>
    </source>
</evidence>
<dbReference type="SUPFAM" id="SSF55874">
    <property type="entry name" value="ATPase domain of HSP90 chaperone/DNA topoisomerase II/histidine kinase"/>
    <property type="match status" value="1"/>
</dbReference>
<evidence type="ECO:0000256" key="7">
    <source>
        <dbReference type="ARBA" id="ARBA00023029"/>
    </source>
</evidence>
<dbReference type="GO" id="GO:0003918">
    <property type="term" value="F:DNA topoisomerase type II (double strand cut, ATP-hydrolyzing) activity"/>
    <property type="evidence" value="ECO:0007669"/>
    <property type="project" value="UniProtKB-UniRule"/>
</dbReference>
<feature type="site" description="Interaction with DNA" evidence="10">
    <location>
        <position position="475"/>
    </location>
</feature>
<comment type="caution">
    <text evidence="13">The sequence shown here is derived from an EMBL/GenBank/DDBJ whole genome shotgun (WGS) entry which is preliminary data.</text>
</comment>
<keyword evidence="4 10" id="KW-0547">Nucleotide-binding</keyword>
<dbReference type="PROSITE" id="PS50880">
    <property type="entry name" value="TOPRIM"/>
    <property type="match status" value="1"/>
</dbReference>
<dbReference type="HAMAP" id="MF_01898">
    <property type="entry name" value="GyrB"/>
    <property type="match status" value="1"/>
</dbReference>
<feature type="binding site" evidence="10">
    <location>
        <position position="447"/>
    </location>
    <ligand>
        <name>Mg(2+)</name>
        <dbReference type="ChEBI" id="CHEBI:18420"/>
        <label>1</label>
        <note>catalytic</note>
    </ligand>
</feature>
<dbReference type="InterPro" id="IPR018522">
    <property type="entry name" value="TopoIIA_CS"/>
</dbReference>
<evidence type="ECO:0000256" key="5">
    <source>
        <dbReference type="ARBA" id="ARBA00022840"/>
    </source>
</evidence>
<accession>A0A842HBK9</accession>
<dbReference type="InterPro" id="IPR014721">
    <property type="entry name" value="Ribsml_uS5_D2-typ_fold_subgr"/>
</dbReference>
<proteinExistence type="inferred from homology"/>
<dbReference type="InterPro" id="IPR036890">
    <property type="entry name" value="HATPase_C_sf"/>
</dbReference>
<comment type="subcellular location">
    <subcellularLocation>
        <location evidence="10">Cytoplasm</location>
    </subcellularLocation>
</comment>
<dbReference type="EC" id="5.6.2.2" evidence="10"/>
<dbReference type="Pfam" id="PF01751">
    <property type="entry name" value="Toprim"/>
    <property type="match status" value="1"/>
</dbReference>
<dbReference type="GO" id="GO:0005694">
    <property type="term" value="C:chromosome"/>
    <property type="evidence" value="ECO:0007669"/>
    <property type="project" value="InterPro"/>
</dbReference>
<dbReference type="GO" id="GO:0005737">
    <property type="term" value="C:cytoplasm"/>
    <property type="evidence" value="ECO:0007669"/>
    <property type="project" value="UniProtKB-SubCell"/>
</dbReference>
<dbReference type="Pfam" id="PF00204">
    <property type="entry name" value="DNA_gyraseB"/>
    <property type="match status" value="1"/>
</dbReference>
<dbReference type="InterPro" id="IPR034160">
    <property type="entry name" value="TOPRIM_GyrB"/>
</dbReference>
<dbReference type="EMBL" id="JACHVB010000012">
    <property type="protein sequence ID" value="MBC2592954.1"/>
    <property type="molecule type" value="Genomic_DNA"/>
</dbReference>
<dbReference type="InterPro" id="IPR006171">
    <property type="entry name" value="TOPRIM_dom"/>
</dbReference>
<reference evidence="13 14" key="1">
    <citation type="submission" date="2020-07" db="EMBL/GenBank/DDBJ databases">
        <authorList>
            <person name="Feng X."/>
        </authorList>
    </citation>
    <scope>NUCLEOTIDE SEQUENCE [LARGE SCALE GENOMIC DNA]</scope>
    <source>
        <strain evidence="13 14">JCM31066</strain>
    </source>
</reference>
<dbReference type="SUPFAM" id="SSF54211">
    <property type="entry name" value="Ribosomal protein S5 domain 2-like"/>
    <property type="match status" value="1"/>
</dbReference>
<feature type="binding site" evidence="10">
    <location>
        <position position="526"/>
    </location>
    <ligand>
        <name>Mg(2+)</name>
        <dbReference type="ChEBI" id="CHEBI:18420"/>
        <label>2</label>
    </ligand>
</feature>
<dbReference type="NCBIfam" id="NF004189">
    <property type="entry name" value="PRK05644.1"/>
    <property type="match status" value="1"/>
</dbReference>
<feature type="binding site" evidence="10">
    <location>
        <position position="524"/>
    </location>
    <ligand>
        <name>Mg(2+)</name>
        <dbReference type="ChEBI" id="CHEBI:18420"/>
        <label>1</label>
        <note>catalytic</note>
    </ligand>
</feature>
<dbReference type="InterPro" id="IPR013759">
    <property type="entry name" value="Topo_IIA_B_C"/>
</dbReference>
<keyword evidence="5 10" id="KW-0067">ATP-binding</keyword>
<keyword evidence="14" id="KW-1185">Reference proteome</keyword>
<dbReference type="PANTHER" id="PTHR45866">
    <property type="entry name" value="DNA GYRASE/TOPOISOMERASE SUBUNIT B"/>
    <property type="match status" value="1"/>
</dbReference>
<dbReference type="Gene3D" id="3.30.565.10">
    <property type="entry name" value="Histidine kinase-like ATPase, C-terminal domain"/>
    <property type="match status" value="1"/>
</dbReference>
<gene>
    <name evidence="10 13" type="primary">gyrB</name>
    <name evidence="13" type="ORF">H5P28_01650</name>
</gene>
<dbReference type="FunFam" id="3.30.565.10:FF:000002">
    <property type="entry name" value="DNA gyrase subunit B"/>
    <property type="match status" value="1"/>
</dbReference>
<dbReference type="Pfam" id="PF00986">
    <property type="entry name" value="DNA_gyraseB_C"/>
    <property type="match status" value="1"/>
</dbReference>
<name>A0A842HBK9_9BACT</name>
<dbReference type="PRINTS" id="PR01159">
    <property type="entry name" value="DNAGYRASEB"/>
</dbReference>
<comment type="similarity">
    <text evidence="2 10">Belongs to the type II topoisomerase GyrB family.</text>
</comment>
<evidence type="ECO:0000256" key="1">
    <source>
        <dbReference type="ARBA" id="ARBA00000185"/>
    </source>
</evidence>
<dbReference type="FunFam" id="3.30.230.10:FF:000005">
    <property type="entry name" value="DNA gyrase subunit B"/>
    <property type="match status" value="1"/>
</dbReference>
<dbReference type="GO" id="GO:0006265">
    <property type="term" value="P:DNA topological change"/>
    <property type="evidence" value="ECO:0007669"/>
    <property type="project" value="UniProtKB-UniRule"/>
</dbReference>
<comment type="function">
    <text evidence="10">A type II topoisomerase that negatively supercoils closed circular double-stranded (ds) DNA in an ATP-dependent manner to modulate DNA topology and maintain chromosomes in an underwound state. Negative supercoiling favors strand separation, and DNA replication, transcription, recombination and repair, all of which involve strand separation. Also able to catalyze the interconversion of other topological isomers of dsDNA rings, including catenanes and knotted rings. Type II topoisomerases break and join 2 DNA strands simultaneously in an ATP-dependent manner.</text>
</comment>
<dbReference type="InterPro" id="IPR011557">
    <property type="entry name" value="GyrB"/>
</dbReference>
<dbReference type="GO" id="GO:0046872">
    <property type="term" value="F:metal ion binding"/>
    <property type="evidence" value="ECO:0007669"/>
    <property type="project" value="UniProtKB-KW"/>
</dbReference>
<feature type="region of interest" description="Disordered" evidence="11">
    <location>
        <begin position="1"/>
        <end position="22"/>
    </location>
</feature>
<keyword evidence="10" id="KW-0963">Cytoplasm</keyword>
<evidence type="ECO:0000256" key="2">
    <source>
        <dbReference type="ARBA" id="ARBA00010708"/>
    </source>
</evidence>
<dbReference type="GO" id="GO:0005524">
    <property type="term" value="F:ATP binding"/>
    <property type="evidence" value="ECO:0007669"/>
    <property type="project" value="UniProtKB-UniRule"/>
</dbReference>
<dbReference type="SUPFAM" id="SSF56719">
    <property type="entry name" value="Type II DNA topoisomerase"/>
    <property type="match status" value="1"/>
</dbReference>
<dbReference type="InterPro" id="IPR013760">
    <property type="entry name" value="Topo_IIA-like_dom_sf"/>
</dbReference>
<dbReference type="AlphaFoldDB" id="A0A842HBK9"/>
<keyword evidence="9 10" id="KW-0413">Isomerase</keyword>
<keyword evidence="3 10" id="KW-0479">Metal-binding</keyword>
<keyword evidence="7 10" id="KW-0799">Topoisomerase</keyword>
<dbReference type="InterPro" id="IPR000565">
    <property type="entry name" value="Topo_IIA_B"/>
</dbReference>
<comment type="subunit">
    <text evidence="10">Heterotetramer, composed of two GyrA and two GyrB chains. In the heterotetramer, GyrA contains the active site tyrosine that forms a transient covalent intermediate with DNA, while GyrB binds cofactors and catalyzes ATP hydrolysis.</text>
</comment>
<evidence type="ECO:0000256" key="10">
    <source>
        <dbReference type="HAMAP-Rule" id="MF_01898"/>
    </source>
</evidence>
<dbReference type="Gene3D" id="3.30.230.10">
    <property type="match status" value="1"/>
</dbReference>
<feature type="domain" description="Toprim" evidence="12">
    <location>
        <begin position="441"/>
        <end position="559"/>
    </location>
</feature>
<dbReference type="Pfam" id="PF02518">
    <property type="entry name" value="HATPase_c"/>
    <property type="match status" value="1"/>
</dbReference>
<dbReference type="InterPro" id="IPR020568">
    <property type="entry name" value="Ribosomal_Su5_D2-typ_SF"/>
</dbReference>
<comment type="miscellaneous">
    <text evidence="10">Few gyrases are as efficient as E.coli at forming negative supercoils. Not all organisms have 2 type II topoisomerases; in organisms with a single type II topoisomerase this enzyme also has to decatenate newly replicated chromosomes.</text>
</comment>
<dbReference type="RefSeq" id="WP_185673959.1">
    <property type="nucleotide sequence ID" value="NZ_JACHVB010000012.1"/>
</dbReference>
<dbReference type="InterPro" id="IPR003594">
    <property type="entry name" value="HATPase_dom"/>
</dbReference>
<feature type="compositionally biased region" description="Low complexity" evidence="11">
    <location>
        <begin position="1"/>
        <end position="13"/>
    </location>
</feature>
<evidence type="ECO:0000256" key="8">
    <source>
        <dbReference type="ARBA" id="ARBA00023125"/>
    </source>
</evidence>
<protein>
    <recommendedName>
        <fullName evidence="10">DNA gyrase subunit B</fullName>
        <ecNumber evidence="10">5.6.2.2</ecNumber>
    </recommendedName>
</protein>
<dbReference type="NCBIfam" id="NF011501">
    <property type="entry name" value="PRK14939.1"/>
    <property type="match status" value="1"/>
</dbReference>
<dbReference type="SMART" id="SM00387">
    <property type="entry name" value="HATPase_c"/>
    <property type="match status" value="1"/>
</dbReference>
<feature type="binding site" evidence="10">
    <location>
        <position position="524"/>
    </location>
    <ligand>
        <name>Mg(2+)</name>
        <dbReference type="ChEBI" id="CHEBI:18420"/>
        <label>2</label>
    </ligand>
</feature>
<dbReference type="InterPro" id="IPR013506">
    <property type="entry name" value="Topo_IIA_bsu_dom2"/>
</dbReference>
<comment type="cofactor">
    <cofactor evidence="10">
        <name>Mg(2+)</name>
        <dbReference type="ChEBI" id="CHEBI:18420"/>
    </cofactor>
    <cofactor evidence="10">
        <name>Mn(2+)</name>
        <dbReference type="ChEBI" id="CHEBI:29035"/>
    </cofactor>
    <cofactor evidence="10">
        <name>Ca(2+)</name>
        <dbReference type="ChEBI" id="CHEBI:29108"/>
    </cofactor>
    <text evidence="10">Binds two Mg(2+) per subunit. The magnesium ions form salt bridges with both the protein and the DNA. Can also accept other divalent metal cations, such as Mn(2+) or Ca(2+).</text>
</comment>
<evidence type="ECO:0000256" key="6">
    <source>
        <dbReference type="ARBA" id="ARBA00022842"/>
    </source>
</evidence>
<evidence type="ECO:0000313" key="14">
    <source>
        <dbReference type="Proteomes" id="UP000546464"/>
    </source>
</evidence>
<dbReference type="PROSITE" id="PS00177">
    <property type="entry name" value="TOPOISOMERASE_II"/>
    <property type="match status" value="1"/>
</dbReference>
<dbReference type="PANTHER" id="PTHR45866:SF1">
    <property type="entry name" value="DNA GYRASE SUBUNIT B, MITOCHONDRIAL"/>
    <property type="match status" value="1"/>
</dbReference>
<dbReference type="NCBIfam" id="TIGR01059">
    <property type="entry name" value="gyrB"/>
    <property type="match status" value="1"/>
</dbReference>
<dbReference type="SMART" id="SM00433">
    <property type="entry name" value="TOP2c"/>
    <property type="match status" value="1"/>
</dbReference>
<evidence type="ECO:0000256" key="11">
    <source>
        <dbReference type="SAM" id="MobiDB-lite"/>
    </source>
</evidence>
<dbReference type="InterPro" id="IPR001241">
    <property type="entry name" value="Topo_IIA"/>
</dbReference>
<evidence type="ECO:0000313" key="13">
    <source>
        <dbReference type="EMBL" id="MBC2592954.1"/>
    </source>
</evidence>
<dbReference type="CDD" id="cd00822">
    <property type="entry name" value="TopoII_Trans_DNA_gyrase"/>
    <property type="match status" value="1"/>
</dbReference>
<dbReference type="Proteomes" id="UP000546464">
    <property type="component" value="Unassembled WGS sequence"/>
</dbReference>
<keyword evidence="8" id="KW-0238">DNA-binding</keyword>
<organism evidence="13 14">
    <name type="scientific">Ruficoccus amylovorans</name>
    <dbReference type="NCBI Taxonomy" id="1804625"/>
    <lineage>
        <taxon>Bacteria</taxon>
        <taxon>Pseudomonadati</taxon>
        <taxon>Verrucomicrobiota</taxon>
        <taxon>Opitutia</taxon>
        <taxon>Puniceicoccales</taxon>
        <taxon>Cerasicoccaceae</taxon>
        <taxon>Ruficoccus</taxon>
    </lineage>
</organism>
<comment type="catalytic activity">
    <reaction evidence="1 10">
        <text>ATP-dependent breakage, passage and rejoining of double-stranded DNA.</text>
        <dbReference type="EC" id="5.6.2.2"/>
    </reaction>
</comment>
<feature type="site" description="Interaction with DNA" evidence="10">
    <location>
        <position position="472"/>
    </location>
</feature>
<dbReference type="GO" id="GO:0006261">
    <property type="term" value="P:DNA-templated DNA replication"/>
    <property type="evidence" value="ECO:0007669"/>
    <property type="project" value="UniProtKB-UniRule"/>
</dbReference>
<evidence type="ECO:0000259" key="12">
    <source>
        <dbReference type="PROSITE" id="PS50880"/>
    </source>
</evidence>
<sequence length="841" mass="94135">MPDTDPSQSTTPTNYSPKSNYDVDSLGKLEGLEAVRKRPGMYIGDPTNGSALHHCVFEIVDNSVDEHLAGYCNEINITIHMDGSCSVEDDGRGIPVKVHKQYGKTGVEMVLTELHAGGKFGQGGYKVSGGLHGVGASCVNAVSEWLKAEVRRDGEIHRMEFSRGKVTEPLKVVGKTKSTGTKITFLPDTEIFVTANEFVYEILAKRLREMAFLNPGVSINFSDERSGKSELFKFDQGAAQYVTWLNRSKQCLHPEPIHFTGEMAPDDTKPDETVAIDIAMQYNDSYNEQIYAYANSIFNGDGGTHLSGFRTALTRIINNYAKSNKLVKDKDPQISGDDVREGLTAVISVKLFNPSFNNQTKDKLLNQEVDGIVQRVMGDKLKLFFETNPQIAKKLIDKCLNAARAREAARKARETVRKSAMSGGGLPGNLADCSEKDPSLCEVFIVEGDSAGGSAKQGRDRRFQAILPLFGKPLNVEKARLDKMLNNKSLRLLITALGTGIGKEGDGSFDVSKVRYHKIILMADADVDGSHIMTLYLTFFFRFMRPLIEHGYVYIAQPPLYKIKRKKREQYIDNDAEMNRILLELGSEDVVLKRFRDDHEFPGPKVDKIVETLSRLEAISNSVSRFGCSPAAYLDQHDEETHELPQYIARIRTGNVEEFAFIRDDDERSRFYVEHDIQEDMYAGMSIREVTVDGNTVQQRISVHEIHEAPAISKLLKELAKIGLDIRNFTPSEEARYTITENVGTKNENVIELHSILEIVGKIRELGRRGLNIQRYKGLGEMNPKQLYETTMDPSKRRLLKVDITDAAHADEVFSRLMGEDVPARRTFIEDNALNAANLDV</sequence>
<dbReference type="Gene3D" id="3.40.50.670">
    <property type="match status" value="2"/>
</dbReference>
<dbReference type="GO" id="GO:0003677">
    <property type="term" value="F:DNA binding"/>
    <property type="evidence" value="ECO:0007669"/>
    <property type="project" value="UniProtKB-KW"/>
</dbReference>
<dbReference type="PRINTS" id="PR00418">
    <property type="entry name" value="TPI2FAMILY"/>
</dbReference>
<dbReference type="CDD" id="cd16928">
    <property type="entry name" value="HATPase_GyrB-like"/>
    <property type="match status" value="1"/>
</dbReference>